<keyword evidence="8 11" id="KW-0472">Membrane</keyword>
<sequence length="733" mass="79635">MNFGSWAFCFSALCQILPIPPLGISCTGQLIGSSQQIQYCTSLHWAARALCQAFPQGPAMLPNKETSPSRHLSRAIGLLAAGVQAGALAQQGPDLNALPLEQLLNLEVVTASKIPQKISEAPSSVTVITAEDIRQRGYRTLTEVLQSVPGMTVSYDRNYNYANIRGLGNPGDLNTRLLVLIDGRRLNDVVYDQGAIGTEFPIDLALIDRVEFVPGPGSAIYGSSAFFGVVNVLTKSGGALNGQTVSVGRFTGRGREVRNTYGSGTPGGTELLLGASVYDSPGRDVYFPEYDDAASNHGVATGIDYDRYRRLFAKLSAGGVVAEAYFGSRTKGIPTASYGQQFNDPRSWSLDEYAGAALSWHRAVSETLDLFAGVSVARYRYKTLNVTGSASEGPTPSIDTAESLSSGAEVRVTSSALRGHKLIAGAEYTRDSKRQMANYDVDPYLLNLDVAHPKRQAAVYLQDEMRLGEKLILNTGVRHDYDSEGGATTNPRVALLYKTASQVTLKALYGTAFRSANAYERYYTFDFRANPALRSEHIKTYELIAEYFPTDRFRATASVFQYRMRDMLALATDPVNGMLVFSNIEAARATGIEVEAEWLREDGSAVKGSANVQSARNDAGGAWLPNSPRRLFKLNVALPPLGDHLRAHAEYRYTSRRRTVRGGEVGGFGLVDLNLVGTLGSHVELSAGVLNVFAKRHADSASEEHYDNSTPPRHLDAIGQDGRTLRFMATVRF</sequence>
<evidence type="ECO:0000259" key="14">
    <source>
        <dbReference type="Pfam" id="PF07715"/>
    </source>
</evidence>
<protein>
    <submittedName>
        <fullName evidence="15">TonB-dependent receptor</fullName>
    </submittedName>
</protein>
<keyword evidence="9 15" id="KW-0675">Receptor</keyword>
<dbReference type="GO" id="GO:0044718">
    <property type="term" value="P:siderophore transmembrane transport"/>
    <property type="evidence" value="ECO:0007669"/>
    <property type="project" value="TreeGrafter"/>
</dbReference>
<keyword evidence="3 11" id="KW-0813">Transport</keyword>
<evidence type="ECO:0000256" key="2">
    <source>
        <dbReference type="ARBA" id="ARBA00009810"/>
    </source>
</evidence>
<accession>A0A7X3G007</accession>
<keyword evidence="10 11" id="KW-0998">Cell outer membrane</keyword>
<evidence type="ECO:0000256" key="8">
    <source>
        <dbReference type="ARBA" id="ARBA00023136"/>
    </source>
</evidence>
<dbReference type="GO" id="GO:0009279">
    <property type="term" value="C:cell outer membrane"/>
    <property type="evidence" value="ECO:0007669"/>
    <property type="project" value="UniProtKB-SubCell"/>
</dbReference>
<dbReference type="InterPro" id="IPR036942">
    <property type="entry name" value="Beta-barrel_TonB_sf"/>
</dbReference>
<dbReference type="SUPFAM" id="SSF56935">
    <property type="entry name" value="Porins"/>
    <property type="match status" value="1"/>
</dbReference>
<comment type="caution">
    <text evidence="15">The sequence shown here is derived from an EMBL/GenBank/DDBJ whole genome shotgun (WGS) entry which is preliminary data.</text>
</comment>
<dbReference type="EMBL" id="WSES01000004">
    <property type="protein sequence ID" value="MVW60940.1"/>
    <property type="molecule type" value="Genomic_DNA"/>
</dbReference>
<evidence type="ECO:0000256" key="11">
    <source>
        <dbReference type="PROSITE-ProRule" id="PRU01360"/>
    </source>
</evidence>
<dbReference type="AlphaFoldDB" id="A0A7X3G007"/>
<evidence type="ECO:0000256" key="12">
    <source>
        <dbReference type="RuleBase" id="RU003357"/>
    </source>
</evidence>
<reference evidence="15 16" key="1">
    <citation type="submission" date="2019-12" db="EMBL/GenBank/DDBJ databases">
        <authorList>
            <person name="Li C."/>
            <person name="Zhao J."/>
        </authorList>
    </citation>
    <scope>NUCLEOTIDE SEQUENCE [LARGE SCALE GENOMIC DNA]</scope>
    <source>
        <strain evidence="15 16">NEAU-DD11</strain>
    </source>
</reference>
<dbReference type="Gene3D" id="2.40.170.20">
    <property type="entry name" value="TonB-dependent receptor, beta-barrel domain"/>
    <property type="match status" value="1"/>
</dbReference>
<evidence type="ECO:0000256" key="10">
    <source>
        <dbReference type="ARBA" id="ARBA00023237"/>
    </source>
</evidence>
<dbReference type="InterPro" id="IPR037066">
    <property type="entry name" value="Plug_dom_sf"/>
</dbReference>
<dbReference type="GO" id="GO:0015344">
    <property type="term" value="F:siderophore uptake transmembrane transporter activity"/>
    <property type="evidence" value="ECO:0007669"/>
    <property type="project" value="TreeGrafter"/>
</dbReference>
<dbReference type="InterPro" id="IPR039426">
    <property type="entry name" value="TonB-dep_rcpt-like"/>
</dbReference>
<keyword evidence="6" id="KW-0732">Signal</keyword>
<keyword evidence="5 11" id="KW-0812">Transmembrane</keyword>
<name>A0A7X3G007_9BURK</name>
<comment type="similarity">
    <text evidence="2 11 12">Belongs to the TonB-dependent receptor family.</text>
</comment>
<comment type="subcellular location">
    <subcellularLocation>
        <location evidence="1 11">Cell outer membrane</location>
        <topology evidence="1 11">Multi-pass membrane protein</topology>
    </subcellularLocation>
</comment>
<feature type="domain" description="TonB-dependent receptor plug" evidence="14">
    <location>
        <begin position="118"/>
        <end position="229"/>
    </location>
</feature>
<evidence type="ECO:0000256" key="6">
    <source>
        <dbReference type="ARBA" id="ARBA00022729"/>
    </source>
</evidence>
<dbReference type="Pfam" id="PF07715">
    <property type="entry name" value="Plug"/>
    <property type="match status" value="1"/>
</dbReference>
<evidence type="ECO:0000259" key="13">
    <source>
        <dbReference type="Pfam" id="PF00593"/>
    </source>
</evidence>
<dbReference type="InterPro" id="IPR012910">
    <property type="entry name" value="Plug_dom"/>
</dbReference>
<proteinExistence type="inferred from homology"/>
<dbReference type="CDD" id="cd01347">
    <property type="entry name" value="ligand_gated_channel"/>
    <property type="match status" value="1"/>
</dbReference>
<gene>
    <name evidence="15" type="ORF">GPY61_13480</name>
</gene>
<evidence type="ECO:0000313" key="16">
    <source>
        <dbReference type="Proteomes" id="UP000443353"/>
    </source>
</evidence>
<keyword evidence="7 12" id="KW-0798">TonB box</keyword>
<dbReference type="PANTHER" id="PTHR30069">
    <property type="entry name" value="TONB-DEPENDENT OUTER MEMBRANE RECEPTOR"/>
    <property type="match status" value="1"/>
</dbReference>
<evidence type="ECO:0000256" key="9">
    <source>
        <dbReference type="ARBA" id="ARBA00023170"/>
    </source>
</evidence>
<feature type="domain" description="TonB-dependent receptor-like beta-barrel" evidence="13">
    <location>
        <begin position="309"/>
        <end position="692"/>
    </location>
</feature>
<evidence type="ECO:0000256" key="5">
    <source>
        <dbReference type="ARBA" id="ARBA00022692"/>
    </source>
</evidence>
<dbReference type="Gene3D" id="2.170.130.10">
    <property type="entry name" value="TonB-dependent receptor, plug domain"/>
    <property type="match status" value="1"/>
</dbReference>
<evidence type="ECO:0000256" key="4">
    <source>
        <dbReference type="ARBA" id="ARBA00022452"/>
    </source>
</evidence>
<dbReference type="PROSITE" id="PS52016">
    <property type="entry name" value="TONB_DEPENDENT_REC_3"/>
    <property type="match status" value="1"/>
</dbReference>
<keyword evidence="4 11" id="KW-1134">Transmembrane beta strand</keyword>
<evidence type="ECO:0000256" key="7">
    <source>
        <dbReference type="ARBA" id="ARBA00023077"/>
    </source>
</evidence>
<evidence type="ECO:0000256" key="1">
    <source>
        <dbReference type="ARBA" id="ARBA00004571"/>
    </source>
</evidence>
<organism evidence="15 16">
    <name type="scientific">Massilia cellulosiltytica</name>
    <dbReference type="NCBI Taxonomy" id="2683234"/>
    <lineage>
        <taxon>Bacteria</taxon>
        <taxon>Pseudomonadati</taxon>
        <taxon>Pseudomonadota</taxon>
        <taxon>Betaproteobacteria</taxon>
        <taxon>Burkholderiales</taxon>
        <taxon>Oxalobacteraceae</taxon>
        <taxon>Telluria group</taxon>
        <taxon>Massilia</taxon>
    </lineage>
</organism>
<dbReference type="Proteomes" id="UP000443353">
    <property type="component" value="Unassembled WGS sequence"/>
</dbReference>
<dbReference type="PANTHER" id="PTHR30069:SF29">
    <property type="entry name" value="HEMOGLOBIN AND HEMOGLOBIN-HAPTOGLOBIN-BINDING PROTEIN 1-RELATED"/>
    <property type="match status" value="1"/>
</dbReference>
<keyword evidence="16" id="KW-1185">Reference proteome</keyword>
<dbReference type="InterPro" id="IPR000531">
    <property type="entry name" value="Beta-barrel_TonB"/>
</dbReference>
<dbReference type="Pfam" id="PF00593">
    <property type="entry name" value="TonB_dep_Rec_b-barrel"/>
    <property type="match status" value="1"/>
</dbReference>
<evidence type="ECO:0000256" key="3">
    <source>
        <dbReference type="ARBA" id="ARBA00022448"/>
    </source>
</evidence>
<evidence type="ECO:0000313" key="15">
    <source>
        <dbReference type="EMBL" id="MVW60940.1"/>
    </source>
</evidence>